<proteinExistence type="predicted"/>
<dbReference type="PROSITE" id="PS51186">
    <property type="entry name" value="GNAT"/>
    <property type="match status" value="1"/>
</dbReference>
<dbReference type="Proteomes" id="UP000245166">
    <property type="component" value="Unassembled WGS sequence"/>
</dbReference>
<evidence type="ECO:0000313" key="3">
    <source>
        <dbReference type="Proteomes" id="UP000245166"/>
    </source>
</evidence>
<accession>A0A2U1ZSQ0</accession>
<dbReference type="PANTHER" id="PTHR43792">
    <property type="entry name" value="GNAT FAMILY, PUTATIVE (AFU_ORTHOLOGUE AFUA_3G00765)-RELATED-RELATED"/>
    <property type="match status" value="1"/>
</dbReference>
<feature type="domain" description="N-acetyltransferase" evidence="1">
    <location>
        <begin position="17"/>
        <end position="185"/>
    </location>
</feature>
<evidence type="ECO:0000259" key="1">
    <source>
        <dbReference type="PROSITE" id="PS51186"/>
    </source>
</evidence>
<dbReference type="EMBL" id="PYHR01000002">
    <property type="protein sequence ID" value="PWD50014.1"/>
    <property type="molecule type" value="Genomic_DNA"/>
</dbReference>
<sequence>MPLTLDDVTWPLVTPRLEIRRAAAEDAAEVWAYRRLPAVAEWMIRLEDELEPFTQRFVDPERMGPTLVVHHDGRLVGDLMVRQEDVWAQHEVADLGRGATAEIGWAFDPAVGGRGFATEAARAAVRLCFETLGLHRVSAICFTDNTPSWRLMERLGMRREAHAVGESLHRSGGWLDSYTYALLRTEWDKAMRAEGMRARD</sequence>
<evidence type="ECO:0000313" key="2">
    <source>
        <dbReference type="EMBL" id="PWD50014.1"/>
    </source>
</evidence>
<dbReference type="InterPro" id="IPR016181">
    <property type="entry name" value="Acyl_CoA_acyltransferase"/>
</dbReference>
<dbReference type="AlphaFoldDB" id="A0A2U1ZSQ0"/>
<dbReference type="Gene3D" id="3.40.630.30">
    <property type="match status" value="1"/>
</dbReference>
<dbReference type="RefSeq" id="WP_109228398.1">
    <property type="nucleotide sequence ID" value="NZ_PYHR01000002.1"/>
</dbReference>
<dbReference type="SUPFAM" id="SSF55729">
    <property type="entry name" value="Acyl-CoA N-acyltransferases (Nat)"/>
    <property type="match status" value="1"/>
</dbReference>
<dbReference type="PANTHER" id="PTHR43792:SF1">
    <property type="entry name" value="N-ACETYLTRANSFERASE DOMAIN-CONTAINING PROTEIN"/>
    <property type="match status" value="1"/>
</dbReference>
<protein>
    <submittedName>
        <fullName evidence="2">N-acetyltransferase</fullName>
    </submittedName>
</protein>
<keyword evidence="3" id="KW-1185">Reference proteome</keyword>
<dbReference type="InterPro" id="IPR000182">
    <property type="entry name" value="GNAT_dom"/>
</dbReference>
<dbReference type="OrthoDB" id="9132139at2"/>
<reference evidence="2 3" key="1">
    <citation type="submission" date="2018-03" db="EMBL/GenBank/DDBJ databases">
        <title>Genome assembly of novel Miniimonas species PCH200.</title>
        <authorList>
            <person name="Thakur V."/>
            <person name="Kumar V."/>
            <person name="Singh D."/>
        </authorList>
    </citation>
    <scope>NUCLEOTIDE SEQUENCE [LARGE SCALE GENOMIC DNA]</scope>
    <source>
        <strain evidence="2 3">PCH200</strain>
    </source>
</reference>
<dbReference type="InterPro" id="IPR051531">
    <property type="entry name" value="N-acetyltransferase"/>
</dbReference>
<gene>
    <name evidence="2" type="ORF">C8046_04310</name>
</gene>
<name>A0A2U1ZSQ0_9MICO</name>
<organism evidence="2 3">
    <name type="scientific">Serinibacter arcticus</name>
    <dbReference type="NCBI Taxonomy" id="1655435"/>
    <lineage>
        <taxon>Bacteria</taxon>
        <taxon>Bacillati</taxon>
        <taxon>Actinomycetota</taxon>
        <taxon>Actinomycetes</taxon>
        <taxon>Micrococcales</taxon>
        <taxon>Beutenbergiaceae</taxon>
        <taxon>Serinibacter</taxon>
    </lineage>
</organism>
<comment type="caution">
    <text evidence="2">The sequence shown here is derived from an EMBL/GenBank/DDBJ whole genome shotgun (WGS) entry which is preliminary data.</text>
</comment>
<dbReference type="GO" id="GO:0016747">
    <property type="term" value="F:acyltransferase activity, transferring groups other than amino-acyl groups"/>
    <property type="evidence" value="ECO:0007669"/>
    <property type="project" value="InterPro"/>
</dbReference>
<dbReference type="Pfam" id="PF13302">
    <property type="entry name" value="Acetyltransf_3"/>
    <property type="match status" value="1"/>
</dbReference>